<sequence length="294" mass="31370">MTPLTGFYTPNNDVSHAFDFYPPQASLHGTERAPLMIYIHGGAWRYGDKSSAENSLSGAHKLRIAFTAAGFAVASINYRLSDIAQFPAQLHDVKAAVRYFKEHALELGIDASRIVVAGGSAGGHLAQLLAGTGHLKDAYSEGAAPDTLSDIQAAISIYGVSDLRTIFDDRVACGFSGEHPEDGDAEKLLLGSAYPAPRGSDAEQAWATAHPIDYAQLASPSGTHQHAPLFFVHGTADSLVPWNQSSKAFTALEKHGIETQLKLVEDAEHGDPAIYANPLLLQQIVAWSIVQVGL</sequence>
<evidence type="ECO:0000256" key="2">
    <source>
        <dbReference type="ARBA" id="ARBA00022801"/>
    </source>
</evidence>
<feature type="domain" description="BD-FAE-like" evidence="3">
    <location>
        <begin position="29"/>
        <end position="250"/>
    </location>
</feature>
<gene>
    <name evidence="4" type="ORF">IDM49_04560</name>
</gene>
<organism evidence="4 5">
    <name type="scientific">Rothia terrae</name>
    <dbReference type="NCBI Taxonomy" id="396015"/>
    <lineage>
        <taxon>Bacteria</taxon>
        <taxon>Bacillati</taxon>
        <taxon>Actinomycetota</taxon>
        <taxon>Actinomycetes</taxon>
        <taxon>Micrococcales</taxon>
        <taxon>Micrococcaceae</taxon>
        <taxon>Rothia</taxon>
    </lineage>
</organism>
<dbReference type="SUPFAM" id="SSF53474">
    <property type="entry name" value="alpha/beta-Hydrolases"/>
    <property type="match status" value="1"/>
</dbReference>
<dbReference type="InterPro" id="IPR050300">
    <property type="entry name" value="GDXG_lipolytic_enzyme"/>
</dbReference>
<dbReference type="GO" id="GO:0016787">
    <property type="term" value="F:hydrolase activity"/>
    <property type="evidence" value="ECO:0007669"/>
    <property type="project" value="UniProtKB-KW"/>
</dbReference>
<dbReference type="KEGG" id="rter:IDM49_04560"/>
<dbReference type="Gene3D" id="3.40.50.1820">
    <property type="entry name" value="alpha/beta hydrolase"/>
    <property type="match status" value="1"/>
</dbReference>
<proteinExistence type="inferred from homology"/>
<evidence type="ECO:0000259" key="3">
    <source>
        <dbReference type="Pfam" id="PF20434"/>
    </source>
</evidence>
<dbReference type="RefSeq" id="WP_190725185.1">
    <property type="nucleotide sequence ID" value="NZ_CP061539.1"/>
</dbReference>
<evidence type="ECO:0000313" key="4">
    <source>
        <dbReference type="EMBL" id="QNV38539.1"/>
    </source>
</evidence>
<dbReference type="GeneID" id="96623497"/>
<dbReference type="EMBL" id="CP061539">
    <property type="protein sequence ID" value="QNV38539.1"/>
    <property type="molecule type" value="Genomic_DNA"/>
</dbReference>
<dbReference type="InterPro" id="IPR002168">
    <property type="entry name" value="Lipase_GDXG_HIS_AS"/>
</dbReference>
<keyword evidence="5" id="KW-1185">Reference proteome</keyword>
<comment type="similarity">
    <text evidence="1">Belongs to the 'GDXG' lipolytic enzyme family.</text>
</comment>
<reference evidence="4 5" key="1">
    <citation type="submission" date="2020-09" db="EMBL/GenBank/DDBJ databases">
        <title>Investigation of environmental microbes.</title>
        <authorList>
            <person name="Ou Y."/>
            <person name="Kang Q."/>
        </authorList>
    </citation>
    <scope>NUCLEOTIDE SEQUENCE [LARGE SCALE GENOMIC DNA]</scope>
    <source>
        <strain evidence="4 5">KJZ-14</strain>
    </source>
</reference>
<dbReference type="PANTHER" id="PTHR48081">
    <property type="entry name" value="AB HYDROLASE SUPERFAMILY PROTEIN C4A8.06C"/>
    <property type="match status" value="1"/>
</dbReference>
<protein>
    <submittedName>
        <fullName evidence="4">Alpha/beta hydrolase</fullName>
    </submittedName>
</protein>
<accession>A0A7H2BFU3</accession>
<dbReference type="Pfam" id="PF20434">
    <property type="entry name" value="BD-FAE"/>
    <property type="match status" value="1"/>
</dbReference>
<dbReference type="PANTHER" id="PTHR48081:SF13">
    <property type="entry name" value="ALPHA_BETA HYDROLASE"/>
    <property type="match status" value="1"/>
</dbReference>
<dbReference type="Proteomes" id="UP000516404">
    <property type="component" value="Chromosome"/>
</dbReference>
<evidence type="ECO:0000256" key="1">
    <source>
        <dbReference type="ARBA" id="ARBA00010515"/>
    </source>
</evidence>
<keyword evidence="2 4" id="KW-0378">Hydrolase</keyword>
<name>A0A7H2BFU3_9MICC</name>
<dbReference type="InterPro" id="IPR029058">
    <property type="entry name" value="AB_hydrolase_fold"/>
</dbReference>
<evidence type="ECO:0000313" key="5">
    <source>
        <dbReference type="Proteomes" id="UP000516404"/>
    </source>
</evidence>
<dbReference type="InterPro" id="IPR049492">
    <property type="entry name" value="BD-FAE-like_dom"/>
</dbReference>
<dbReference type="PROSITE" id="PS01173">
    <property type="entry name" value="LIPASE_GDXG_HIS"/>
    <property type="match status" value="1"/>
</dbReference>
<dbReference type="AlphaFoldDB" id="A0A7H2BFU3"/>